<accession>A0A136IZX0</accession>
<dbReference type="Proteomes" id="UP000070501">
    <property type="component" value="Unassembled WGS sequence"/>
</dbReference>
<feature type="region of interest" description="Disordered" evidence="1">
    <location>
        <begin position="20"/>
        <end position="63"/>
    </location>
</feature>
<evidence type="ECO:0000256" key="1">
    <source>
        <dbReference type="SAM" id="MobiDB-lite"/>
    </source>
</evidence>
<dbReference type="InParanoid" id="A0A136IZX0"/>
<reference evidence="3" key="1">
    <citation type="submission" date="2016-02" db="EMBL/GenBank/DDBJ databases">
        <title>Draft genome sequence of Microdochium bolleyi, a fungal endophyte of beachgrass.</title>
        <authorList>
            <consortium name="DOE Joint Genome Institute"/>
            <person name="David A.S."/>
            <person name="May G."/>
            <person name="Haridas S."/>
            <person name="Lim J."/>
            <person name="Wang M."/>
            <person name="Labutti K."/>
            <person name="Lipzen A."/>
            <person name="Barry K."/>
            <person name="Grigoriev I.V."/>
        </authorList>
    </citation>
    <scope>NUCLEOTIDE SEQUENCE [LARGE SCALE GENOMIC DNA]</scope>
    <source>
        <strain evidence="3">J235TASD1</strain>
    </source>
</reference>
<evidence type="ECO:0000313" key="3">
    <source>
        <dbReference type="Proteomes" id="UP000070501"/>
    </source>
</evidence>
<organism evidence="2 3">
    <name type="scientific">Microdochium bolleyi</name>
    <dbReference type="NCBI Taxonomy" id="196109"/>
    <lineage>
        <taxon>Eukaryota</taxon>
        <taxon>Fungi</taxon>
        <taxon>Dikarya</taxon>
        <taxon>Ascomycota</taxon>
        <taxon>Pezizomycotina</taxon>
        <taxon>Sordariomycetes</taxon>
        <taxon>Xylariomycetidae</taxon>
        <taxon>Xylariales</taxon>
        <taxon>Microdochiaceae</taxon>
        <taxon>Microdochium</taxon>
    </lineage>
</organism>
<dbReference type="EMBL" id="KQ964252">
    <property type="protein sequence ID" value="KXJ90485.1"/>
    <property type="molecule type" value="Genomic_DNA"/>
</dbReference>
<keyword evidence="3" id="KW-1185">Reference proteome</keyword>
<sequence length="106" mass="12119">MPCFNPCQLSFAFHLLPLQASPRKPPRTTAQGRPLLPPQLLPRHSSHGDHHDRTRGLSKPLPWSDRSLPGTIHLPTVLEESGRRPRLLVELPWAWPRLLCPRLHTQ</sequence>
<dbReference type="AlphaFoldDB" id="A0A136IZX0"/>
<proteinExistence type="predicted"/>
<evidence type="ECO:0000313" key="2">
    <source>
        <dbReference type="EMBL" id="KXJ90485.1"/>
    </source>
</evidence>
<feature type="compositionally biased region" description="Basic and acidic residues" evidence="1">
    <location>
        <begin position="46"/>
        <end position="55"/>
    </location>
</feature>
<protein>
    <submittedName>
        <fullName evidence="2">Uncharacterized protein</fullName>
    </submittedName>
</protein>
<name>A0A136IZX0_9PEZI</name>
<gene>
    <name evidence="2" type="ORF">Micbo1qcDRAFT_164071</name>
</gene>